<dbReference type="Proteomes" id="UP000199470">
    <property type="component" value="Unassembled WGS sequence"/>
</dbReference>
<accession>A0A1I4QHB1</accession>
<evidence type="ECO:0000313" key="4">
    <source>
        <dbReference type="Proteomes" id="UP000199470"/>
    </source>
</evidence>
<keyword evidence="4" id="KW-1185">Reference proteome</keyword>
<feature type="domain" description="Ice-binding protein C-terminal" evidence="2">
    <location>
        <begin position="226"/>
        <end position="250"/>
    </location>
</feature>
<reference evidence="3 4" key="1">
    <citation type="submission" date="2016-10" db="EMBL/GenBank/DDBJ databases">
        <authorList>
            <person name="de Groot N.N."/>
        </authorList>
    </citation>
    <scope>NUCLEOTIDE SEQUENCE [LARGE SCALE GENOMIC DNA]</scope>
    <source>
        <strain evidence="3 4">ATCC 43154</strain>
    </source>
</reference>
<dbReference type="RefSeq" id="WP_217429935.1">
    <property type="nucleotide sequence ID" value="NZ_FOTW01000019.1"/>
</dbReference>
<proteinExistence type="predicted"/>
<feature type="chain" id="PRO_5011705022" evidence="1">
    <location>
        <begin position="42"/>
        <end position="255"/>
    </location>
</feature>
<gene>
    <name evidence="3" type="ORF">SAMN02982985_03924</name>
</gene>
<protein>
    <submittedName>
        <fullName evidence="3">PEP-CTERM protein-sorting domain-containing protein/MYXO-CTERM domain-containing protein</fullName>
    </submittedName>
</protein>
<dbReference type="AlphaFoldDB" id="A0A1I4QHB1"/>
<dbReference type="InterPro" id="IPR013424">
    <property type="entry name" value="Ice-binding_C"/>
</dbReference>
<evidence type="ECO:0000259" key="2">
    <source>
        <dbReference type="Pfam" id="PF07589"/>
    </source>
</evidence>
<organism evidence="3 4">
    <name type="scientific">Rugamonas rubra</name>
    <dbReference type="NCBI Taxonomy" id="758825"/>
    <lineage>
        <taxon>Bacteria</taxon>
        <taxon>Pseudomonadati</taxon>
        <taxon>Pseudomonadota</taxon>
        <taxon>Betaproteobacteria</taxon>
        <taxon>Burkholderiales</taxon>
        <taxon>Oxalobacteraceae</taxon>
        <taxon>Telluria group</taxon>
        <taxon>Rugamonas</taxon>
    </lineage>
</organism>
<name>A0A1I4QHB1_9BURK</name>
<dbReference type="Pfam" id="PF07589">
    <property type="entry name" value="PEP-CTERM"/>
    <property type="match status" value="1"/>
</dbReference>
<dbReference type="NCBIfam" id="TIGR02595">
    <property type="entry name" value="PEP_CTERM"/>
    <property type="match status" value="1"/>
</dbReference>
<sequence>MTSHQYSQQGVRANGAAKFKQLLTGSLIGLAVLASLPAAQAANTTTIAFESPDLLGGLAAGESFIESGYKMTAIDPYGGDGGVGVAQMDGTCALDCPLGNNSHYYLAINDGMLNFARVDGLAFKLNSFDAAFTAPLPQSSPGVSFGRITLTGMSHGVALSTSYELPGQHADNRFYFSNFLVNSGVFAQTAFDSLTIGSCVYTGSGNACAPTDNLAQFSLDNVNVSAVPEPGSWAMLALGLAAIGAVTRRRARQAR</sequence>
<evidence type="ECO:0000256" key="1">
    <source>
        <dbReference type="SAM" id="SignalP"/>
    </source>
</evidence>
<feature type="signal peptide" evidence="1">
    <location>
        <begin position="1"/>
        <end position="41"/>
    </location>
</feature>
<dbReference type="EMBL" id="FOTW01000019">
    <property type="protein sequence ID" value="SFM39502.1"/>
    <property type="molecule type" value="Genomic_DNA"/>
</dbReference>
<keyword evidence="1" id="KW-0732">Signal</keyword>
<evidence type="ECO:0000313" key="3">
    <source>
        <dbReference type="EMBL" id="SFM39502.1"/>
    </source>
</evidence>
<dbReference type="NCBIfam" id="NF038120">
    <property type="entry name" value="PEP_CTERM_QFxxD"/>
    <property type="match status" value="1"/>
</dbReference>